<name>A0ACB9RHR1_9MYRT</name>
<gene>
    <name evidence="1" type="ORF">MLD38_015964</name>
</gene>
<reference evidence="2" key="1">
    <citation type="journal article" date="2023" name="Front. Plant Sci.">
        <title>Chromosomal-level genome assembly of Melastoma candidum provides insights into trichome evolution.</title>
        <authorList>
            <person name="Zhong Y."/>
            <person name="Wu W."/>
            <person name="Sun C."/>
            <person name="Zou P."/>
            <person name="Liu Y."/>
            <person name="Dai S."/>
            <person name="Zhou R."/>
        </authorList>
    </citation>
    <scope>NUCLEOTIDE SEQUENCE [LARGE SCALE GENOMIC DNA]</scope>
</reference>
<dbReference type="Proteomes" id="UP001057402">
    <property type="component" value="Chromosome 4"/>
</dbReference>
<comment type="caution">
    <text evidence="1">The sequence shown here is derived from an EMBL/GenBank/DDBJ whole genome shotgun (WGS) entry which is preliminary data.</text>
</comment>
<dbReference type="EMBL" id="CM042883">
    <property type="protein sequence ID" value="KAI4378493.1"/>
    <property type="molecule type" value="Genomic_DNA"/>
</dbReference>
<accession>A0ACB9RHR1</accession>
<evidence type="ECO:0000313" key="2">
    <source>
        <dbReference type="Proteomes" id="UP001057402"/>
    </source>
</evidence>
<protein>
    <submittedName>
        <fullName evidence="1">Uncharacterized protein</fullName>
    </submittedName>
</protein>
<sequence>MEKSERETHEFMNVESFSQLPFIRPAPRKKPAAAGIRLFGIEFDTADDPSVPSSMSKPDRETLRAASANSEAYGNNNKVDSSRRFECHYCRRNFPTSQALGGAPTCQAGQPPVRPRGPWRPFGHLPFRNHSRRIPATATSQTMSREPLPLLGRDVSDKPGRLGWAVEGICACEAKAGMQEPLIADFSTSSSPRSPSKCKEETKGSC</sequence>
<proteinExistence type="predicted"/>
<evidence type="ECO:0000313" key="1">
    <source>
        <dbReference type="EMBL" id="KAI4378493.1"/>
    </source>
</evidence>
<keyword evidence="2" id="KW-1185">Reference proteome</keyword>
<organism evidence="1 2">
    <name type="scientific">Melastoma candidum</name>
    <dbReference type="NCBI Taxonomy" id="119954"/>
    <lineage>
        <taxon>Eukaryota</taxon>
        <taxon>Viridiplantae</taxon>
        <taxon>Streptophyta</taxon>
        <taxon>Embryophyta</taxon>
        <taxon>Tracheophyta</taxon>
        <taxon>Spermatophyta</taxon>
        <taxon>Magnoliopsida</taxon>
        <taxon>eudicotyledons</taxon>
        <taxon>Gunneridae</taxon>
        <taxon>Pentapetalae</taxon>
        <taxon>rosids</taxon>
        <taxon>malvids</taxon>
        <taxon>Myrtales</taxon>
        <taxon>Melastomataceae</taxon>
        <taxon>Melastomatoideae</taxon>
        <taxon>Melastomateae</taxon>
        <taxon>Melastoma</taxon>
    </lineage>
</organism>